<protein>
    <recommendedName>
        <fullName evidence="4">Ankyrin repeat-containing protein</fullName>
    </recommendedName>
</protein>
<sequence>MKRLKQKRWFDSAKRDKFLIIKKQLSRYVSTISEEGLTALLYCCINNSYESAEFLLESEIYIPSSKEITINVTNLPEKSFTFPVGSHAILFSSVCGSKKVTKQIIQYCTMKGLIGLLLGQFPTESRIYNFAYNLGDDLKILTSDAYIDSEILGNVRSDSNAAILAAKTGRKDVLQKLLEKSQIDLFEKHVHEMILYQDSDQMMALDYIHPDSEVYNLVEKMTLDAQHFLTQKLTRVNASGLDFVADKCEILTKDDFNHIKKLVSHSRKGSAIYMSEYTVSDNFSTHVEQE</sequence>
<evidence type="ECO:0000313" key="3">
    <source>
        <dbReference type="Proteomes" id="UP000018208"/>
    </source>
</evidence>
<keyword evidence="3" id="KW-1185">Reference proteome</keyword>
<gene>
    <name evidence="1" type="ORF">SS50377_11175</name>
    <name evidence="2" type="ORF">SS50377_23581</name>
</gene>
<dbReference type="EMBL" id="KI545981">
    <property type="protein sequence ID" value="EST48564.1"/>
    <property type="molecule type" value="Genomic_DNA"/>
</dbReference>
<dbReference type="Gene3D" id="1.25.40.20">
    <property type="entry name" value="Ankyrin repeat-containing domain"/>
    <property type="match status" value="1"/>
</dbReference>
<evidence type="ECO:0008006" key="4">
    <source>
        <dbReference type="Google" id="ProtNLM"/>
    </source>
</evidence>
<dbReference type="AlphaFoldDB" id="V6M5C8"/>
<dbReference type="VEuPathDB" id="GiardiaDB:SS50377_23581"/>
<organism evidence="1">
    <name type="scientific">Spironucleus salmonicida</name>
    <dbReference type="NCBI Taxonomy" id="348837"/>
    <lineage>
        <taxon>Eukaryota</taxon>
        <taxon>Metamonada</taxon>
        <taxon>Diplomonadida</taxon>
        <taxon>Hexamitidae</taxon>
        <taxon>Hexamitinae</taxon>
        <taxon>Spironucleus</taxon>
    </lineage>
</organism>
<evidence type="ECO:0000313" key="1">
    <source>
        <dbReference type="EMBL" id="EST48564.1"/>
    </source>
</evidence>
<dbReference type="SUPFAM" id="SSF140860">
    <property type="entry name" value="Pseudo ankyrin repeat-like"/>
    <property type="match status" value="1"/>
</dbReference>
<accession>V6M5C8</accession>
<dbReference type="EMBL" id="AUWU02000004">
    <property type="protein sequence ID" value="KAH0573646.1"/>
    <property type="molecule type" value="Genomic_DNA"/>
</dbReference>
<dbReference type="InterPro" id="IPR036770">
    <property type="entry name" value="Ankyrin_rpt-contain_sf"/>
</dbReference>
<evidence type="ECO:0000313" key="2">
    <source>
        <dbReference type="EMBL" id="KAH0573646.1"/>
    </source>
</evidence>
<proteinExistence type="predicted"/>
<reference evidence="2" key="2">
    <citation type="submission" date="2020-12" db="EMBL/GenBank/DDBJ databases">
        <title>New Spironucleus salmonicida genome in near-complete chromosomes.</title>
        <authorList>
            <person name="Xu F."/>
            <person name="Kurt Z."/>
            <person name="Jimenez-Gonzalez A."/>
            <person name="Astvaldsson A."/>
            <person name="Andersson J.O."/>
            <person name="Svard S.G."/>
        </authorList>
    </citation>
    <scope>NUCLEOTIDE SEQUENCE</scope>
    <source>
        <strain evidence="2">ATCC 50377</strain>
    </source>
</reference>
<name>V6M5C8_9EUKA</name>
<dbReference type="Proteomes" id="UP000018208">
    <property type="component" value="Unassembled WGS sequence"/>
</dbReference>
<reference evidence="1 2" key="1">
    <citation type="journal article" date="2014" name="PLoS Genet.">
        <title>The Genome of Spironucleus salmonicida Highlights a Fish Pathogen Adapted to Fluctuating Environments.</title>
        <authorList>
            <person name="Xu F."/>
            <person name="Jerlstrom-Hultqvist J."/>
            <person name="Einarsson E."/>
            <person name="Astvaldsson A."/>
            <person name="Svard S.G."/>
            <person name="Andersson J.O."/>
        </authorList>
    </citation>
    <scope>NUCLEOTIDE SEQUENCE</scope>
    <source>
        <strain evidence="2">ATCC 50377</strain>
    </source>
</reference>